<feature type="transmembrane region" description="Helical" evidence="7">
    <location>
        <begin position="267"/>
        <end position="287"/>
    </location>
</feature>
<dbReference type="Gene3D" id="1.10.3720.10">
    <property type="entry name" value="MetI-like"/>
    <property type="match status" value="1"/>
</dbReference>
<keyword evidence="4 7" id="KW-0812">Transmembrane</keyword>
<evidence type="ECO:0000313" key="10">
    <source>
        <dbReference type="Proteomes" id="UP001198862"/>
    </source>
</evidence>
<keyword evidence="3" id="KW-1003">Cell membrane</keyword>
<dbReference type="RefSeq" id="WP_230549661.1">
    <property type="nucleotide sequence ID" value="NZ_JAJISD010000001.1"/>
</dbReference>
<accession>A0ABS8KQX2</accession>
<keyword evidence="5 7" id="KW-1133">Transmembrane helix</keyword>
<evidence type="ECO:0000256" key="5">
    <source>
        <dbReference type="ARBA" id="ARBA00022989"/>
    </source>
</evidence>
<keyword evidence="10" id="KW-1185">Reference proteome</keyword>
<evidence type="ECO:0000256" key="3">
    <source>
        <dbReference type="ARBA" id="ARBA00022475"/>
    </source>
</evidence>
<sequence>MTAPAANDATPAERRAALALVSPAWLAFIVLLAGPTLAVFVLSLTDWQLGAPTMNFIGLGNYEQLFADRVFWKSFGNTAVYCLVTVPGSVFLGLGLALLIEGATFGRGFYRAAYFLPVTSTLIAMAVVWEFLLHPSVGLINIVLEQVGITGGDWLKNPSRALFTLAGIGIWQSAGLNMVLFMAGLKSIPADLYEAAEIDGAASAWERFRCVTWPMLGPATLFVTVVSGIRSFQVFDTVEVLTKGGPNKSTEVLLYTMYTEAFNFFRTGYGAAITVVFLVVVLALTLLQVKAGEKRTHYG</sequence>
<protein>
    <submittedName>
        <fullName evidence="9">Sugar ABC transporter permease</fullName>
    </submittedName>
</protein>
<evidence type="ECO:0000256" key="4">
    <source>
        <dbReference type="ARBA" id="ARBA00022692"/>
    </source>
</evidence>
<dbReference type="InterPro" id="IPR035906">
    <property type="entry name" value="MetI-like_sf"/>
</dbReference>
<feature type="domain" description="ABC transmembrane type-1" evidence="8">
    <location>
        <begin position="75"/>
        <end position="288"/>
    </location>
</feature>
<dbReference type="EMBL" id="JAJISD010000001">
    <property type="protein sequence ID" value="MCC8428469.1"/>
    <property type="molecule type" value="Genomic_DNA"/>
</dbReference>
<dbReference type="Proteomes" id="UP001198862">
    <property type="component" value="Unassembled WGS sequence"/>
</dbReference>
<dbReference type="CDD" id="cd06261">
    <property type="entry name" value="TM_PBP2"/>
    <property type="match status" value="1"/>
</dbReference>
<name>A0ABS8KQX2_9HYPH</name>
<evidence type="ECO:0000256" key="2">
    <source>
        <dbReference type="ARBA" id="ARBA00022448"/>
    </source>
</evidence>
<evidence type="ECO:0000256" key="6">
    <source>
        <dbReference type="ARBA" id="ARBA00023136"/>
    </source>
</evidence>
<feature type="transmembrane region" description="Helical" evidence="7">
    <location>
        <begin position="24"/>
        <end position="44"/>
    </location>
</feature>
<dbReference type="PANTHER" id="PTHR30193:SF37">
    <property type="entry name" value="INNER MEMBRANE ABC TRANSPORTER PERMEASE PROTEIN YCJO"/>
    <property type="match status" value="1"/>
</dbReference>
<comment type="subcellular location">
    <subcellularLocation>
        <location evidence="1 7">Cell membrane</location>
        <topology evidence="1 7">Multi-pass membrane protein</topology>
    </subcellularLocation>
</comment>
<comment type="caution">
    <text evidence="9">The sequence shown here is derived from an EMBL/GenBank/DDBJ whole genome shotgun (WGS) entry which is preliminary data.</text>
</comment>
<feature type="transmembrane region" description="Helical" evidence="7">
    <location>
        <begin position="78"/>
        <end position="100"/>
    </location>
</feature>
<dbReference type="PANTHER" id="PTHR30193">
    <property type="entry name" value="ABC TRANSPORTER PERMEASE PROTEIN"/>
    <property type="match status" value="1"/>
</dbReference>
<feature type="transmembrane region" description="Helical" evidence="7">
    <location>
        <begin position="112"/>
        <end position="132"/>
    </location>
</feature>
<proteinExistence type="inferred from homology"/>
<dbReference type="Pfam" id="PF00528">
    <property type="entry name" value="BPD_transp_1"/>
    <property type="match status" value="1"/>
</dbReference>
<evidence type="ECO:0000256" key="1">
    <source>
        <dbReference type="ARBA" id="ARBA00004651"/>
    </source>
</evidence>
<dbReference type="PROSITE" id="PS50928">
    <property type="entry name" value="ABC_TM1"/>
    <property type="match status" value="1"/>
</dbReference>
<evidence type="ECO:0000313" key="9">
    <source>
        <dbReference type="EMBL" id="MCC8428469.1"/>
    </source>
</evidence>
<organism evidence="9 10">
    <name type="scientific">Reyranella aquatilis</name>
    <dbReference type="NCBI Taxonomy" id="2035356"/>
    <lineage>
        <taxon>Bacteria</taxon>
        <taxon>Pseudomonadati</taxon>
        <taxon>Pseudomonadota</taxon>
        <taxon>Alphaproteobacteria</taxon>
        <taxon>Hyphomicrobiales</taxon>
        <taxon>Reyranellaceae</taxon>
        <taxon>Reyranella</taxon>
    </lineage>
</organism>
<feature type="transmembrane region" description="Helical" evidence="7">
    <location>
        <begin position="162"/>
        <end position="183"/>
    </location>
</feature>
<comment type="similarity">
    <text evidence="7">Belongs to the binding-protein-dependent transport system permease family.</text>
</comment>
<evidence type="ECO:0000256" key="7">
    <source>
        <dbReference type="RuleBase" id="RU363032"/>
    </source>
</evidence>
<evidence type="ECO:0000259" key="8">
    <source>
        <dbReference type="PROSITE" id="PS50928"/>
    </source>
</evidence>
<gene>
    <name evidence="9" type="ORF">LJ725_05800</name>
</gene>
<reference evidence="9 10" key="1">
    <citation type="submission" date="2021-11" db="EMBL/GenBank/DDBJ databases">
        <authorList>
            <person name="Lee D.-H."/>
            <person name="Kim S.-B."/>
        </authorList>
    </citation>
    <scope>NUCLEOTIDE SEQUENCE [LARGE SCALE GENOMIC DNA]</scope>
    <source>
        <strain evidence="9 10">KCTC 52223</strain>
    </source>
</reference>
<dbReference type="InterPro" id="IPR000515">
    <property type="entry name" value="MetI-like"/>
</dbReference>
<keyword evidence="6 7" id="KW-0472">Membrane</keyword>
<dbReference type="InterPro" id="IPR051393">
    <property type="entry name" value="ABC_transporter_permease"/>
</dbReference>
<keyword evidence="2 7" id="KW-0813">Transport</keyword>
<dbReference type="SUPFAM" id="SSF161098">
    <property type="entry name" value="MetI-like"/>
    <property type="match status" value="1"/>
</dbReference>